<feature type="non-terminal residue" evidence="2">
    <location>
        <position position="1"/>
    </location>
</feature>
<keyword evidence="3" id="KW-1185">Reference proteome</keyword>
<evidence type="ECO:0000313" key="2">
    <source>
        <dbReference type="EMBL" id="MCI47547.1"/>
    </source>
</evidence>
<comment type="caution">
    <text evidence="2">The sequence shown here is derived from an EMBL/GenBank/DDBJ whole genome shotgun (WGS) entry which is preliminary data.</text>
</comment>
<accession>A0A392SGL4</accession>
<evidence type="ECO:0000313" key="3">
    <source>
        <dbReference type="Proteomes" id="UP000265520"/>
    </source>
</evidence>
<reference evidence="2 3" key="1">
    <citation type="journal article" date="2018" name="Front. Plant Sci.">
        <title>Red Clover (Trifolium pratense) and Zigzag Clover (T. medium) - A Picture of Genomic Similarities and Differences.</title>
        <authorList>
            <person name="Dluhosova J."/>
            <person name="Istvanek J."/>
            <person name="Nedelnik J."/>
            <person name="Repkova J."/>
        </authorList>
    </citation>
    <scope>NUCLEOTIDE SEQUENCE [LARGE SCALE GENOMIC DNA]</scope>
    <source>
        <strain evidence="3">cv. 10/8</strain>
        <tissue evidence="2">Leaf</tissue>
    </source>
</reference>
<feature type="compositionally biased region" description="Polar residues" evidence="1">
    <location>
        <begin position="35"/>
        <end position="44"/>
    </location>
</feature>
<feature type="compositionally biased region" description="Polar residues" evidence="1">
    <location>
        <begin position="79"/>
        <end position="88"/>
    </location>
</feature>
<sequence length="100" mass="10476">STNVVTHILPIVIPTCEFDSSPGAFVAKTPNSIDASTVTSSFSSGNDNQHNNNNPRGNHGKKKIYGGINGGKGGRNDTHNYIGSPSFSGNGGRGHNLPWQ</sequence>
<dbReference type="Proteomes" id="UP000265520">
    <property type="component" value="Unassembled WGS sequence"/>
</dbReference>
<feature type="compositionally biased region" description="Low complexity" evidence="1">
    <location>
        <begin position="45"/>
        <end position="57"/>
    </location>
</feature>
<protein>
    <submittedName>
        <fullName evidence="2">Uncharacterized protein</fullName>
    </submittedName>
</protein>
<organism evidence="2 3">
    <name type="scientific">Trifolium medium</name>
    <dbReference type="NCBI Taxonomy" id="97028"/>
    <lineage>
        <taxon>Eukaryota</taxon>
        <taxon>Viridiplantae</taxon>
        <taxon>Streptophyta</taxon>
        <taxon>Embryophyta</taxon>
        <taxon>Tracheophyta</taxon>
        <taxon>Spermatophyta</taxon>
        <taxon>Magnoliopsida</taxon>
        <taxon>eudicotyledons</taxon>
        <taxon>Gunneridae</taxon>
        <taxon>Pentapetalae</taxon>
        <taxon>rosids</taxon>
        <taxon>fabids</taxon>
        <taxon>Fabales</taxon>
        <taxon>Fabaceae</taxon>
        <taxon>Papilionoideae</taxon>
        <taxon>50 kb inversion clade</taxon>
        <taxon>NPAAA clade</taxon>
        <taxon>Hologalegina</taxon>
        <taxon>IRL clade</taxon>
        <taxon>Trifolieae</taxon>
        <taxon>Trifolium</taxon>
    </lineage>
</organism>
<feature type="region of interest" description="Disordered" evidence="1">
    <location>
        <begin position="35"/>
        <end position="100"/>
    </location>
</feature>
<name>A0A392SGL4_9FABA</name>
<dbReference type="EMBL" id="LXQA010373800">
    <property type="protein sequence ID" value="MCI47547.1"/>
    <property type="molecule type" value="Genomic_DNA"/>
</dbReference>
<proteinExistence type="predicted"/>
<dbReference type="AlphaFoldDB" id="A0A392SGL4"/>
<evidence type="ECO:0000256" key="1">
    <source>
        <dbReference type="SAM" id="MobiDB-lite"/>
    </source>
</evidence>